<feature type="compositionally biased region" description="Low complexity" evidence="1">
    <location>
        <begin position="33"/>
        <end position="63"/>
    </location>
</feature>
<accession>A0ABQ5C5I8</accession>
<name>A0ABQ5C5I8_9ASTR</name>
<evidence type="ECO:0000313" key="2">
    <source>
        <dbReference type="EMBL" id="GJT20504.1"/>
    </source>
</evidence>
<evidence type="ECO:0000313" key="3">
    <source>
        <dbReference type="Proteomes" id="UP001151760"/>
    </source>
</evidence>
<feature type="region of interest" description="Disordered" evidence="1">
    <location>
        <begin position="528"/>
        <end position="552"/>
    </location>
</feature>
<feature type="region of interest" description="Disordered" evidence="1">
    <location>
        <begin position="717"/>
        <end position="788"/>
    </location>
</feature>
<feature type="compositionally biased region" description="Polar residues" evidence="1">
    <location>
        <begin position="9"/>
        <end position="23"/>
    </location>
</feature>
<gene>
    <name evidence="2" type="ORF">Tco_0890441</name>
</gene>
<comment type="caution">
    <text evidence="2">The sequence shown here is derived from an EMBL/GenBank/DDBJ whole genome shotgun (WGS) entry which is preliminary data.</text>
</comment>
<keyword evidence="3" id="KW-1185">Reference proteome</keyword>
<feature type="compositionally biased region" description="Low complexity" evidence="1">
    <location>
        <begin position="719"/>
        <end position="730"/>
    </location>
</feature>
<dbReference type="Proteomes" id="UP001151760">
    <property type="component" value="Unassembled WGS sequence"/>
</dbReference>
<feature type="region of interest" description="Disordered" evidence="1">
    <location>
        <begin position="1"/>
        <end position="106"/>
    </location>
</feature>
<feature type="compositionally biased region" description="Polar residues" evidence="1">
    <location>
        <begin position="538"/>
        <end position="552"/>
    </location>
</feature>
<organism evidence="2 3">
    <name type="scientific">Tanacetum coccineum</name>
    <dbReference type="NCBI Taxonomy" id="301880"/>
    <lineage>
        <taxon>Eukaryota</taxon>
        <taxon>Viridiplantae</taxon>
        <taxon>Streptophyta</taxon>
        <taxon>Embryophyta</taxon>
        <taxon>Tracheophyta</taxon>
        <taxon>Spermatophyta</taxon>
        <taxon>Magnoliopsida</taxon>
        <taxon>eudicotyledons</taxon>
        <taxon>Gunneridae</taxon>
        <taxon>Pentapetalae</taxon>
        <taxon>asterids</taxon>
        <taxon>campanulids</taxon>
        <taxon>Asterales</taxon>
        <taxon>Asteraceae</taxon>
        <taxon>Asteroideae</taxon>
        <taxon>Anthemideae</taxon>
        <taxon>Anthemidinae</taxon>
        <taxon>Tanacetum</taxon>
    </lineage>
</organism>
<feature type="compositionally biased region" description="Basic and acidic residues" evidence="1">
    <location>
        <begin position="733"/>
        <end position="755"/>
    </location>
</feature>
<reference evidence="2" key="2">
    <citation type="submission" date="2022-01" db="EMBL/GenBank/DDBJ databases">
        <authorList>
            <person name="Yamashiro T."/>
            <person name="Shiraishi A."/>
            <person name="Satake H."/>
            <person name="Nakayama K."/>
        </authorList>
    </citation>
    <scope>NUCLEOTIDE SEQUENCE</scope>
</reference>
<evidence type="ECO:0000256" key="1">
    <source>
        <dbReference type="SAM" id="MobiDB-lite"/>
    </source>
</evidence>
<protein>
    <submittedName>
        <fullName evidence="2">Uncharacterized protein</fullName>
    </submittedName>
</protein>
<feature type="compositionally biased region" description="Pro residues" evidence="1">
    <location>
        <begin position="80"/>
        <end position="101"/>
    </location>
</feature>
<sequence length="816" mass="93868">MSVKYPNYVNLTSSSEEQPNERTPSPPPRKKSLSPPQAPSKSFSSKSTHYNSSSSPSESPTPTHVAPPPKLRFPPGISNPSPPPRVSRPPPGFPNPPPGFEPLPLTQPLFININNNTHLLNNSAPPLENIHHPPPNLGNQDFPNPPNILDFFHSNDMPHHHNMFCQSCSTTRHEIQMLRNRVNYIFNIVASSSAPWIYLGQFWHTLKDDGSKYRLSFVLYRKELTMTLDDFRIIFQLPQATNNNHERFVAAPKFSEMVLFFLNDLVTGYDQPLLQIMQMLYCFVNNVHVDYANLLSEGLHYSLEHPSTLIPYLRFIKLIVSHYMTPYPEISRRVRNKYHNLEHDEMVKTIFNSGKNKSRVGMKIPRWMITDEMKLTENYRMYAEVLRMKENQVLNKSLLLLDFIFHQDGRLDSTPILTAAKVEEMIVQDTIQTSIAEQKSHDDLEAKQNEEKVKEHLIAKEIEKMVEGTENVENDEVVNYVLNNQNDPNTRLDPGSYKESLEVEKTDVKQPVNVIEVEGDYELRRRVKGKNVEESRHTPSSTPIRSPRTHSTLVSLDTKKLQVLTVTDSKSLSSTPSSSLPKPTLSMSQHILSLFKPKTGRFKRYKRFFDELQRRYSYLFGHLKTRFLARKKFNVLAQHLQEVMEESLPNMVDDRVKELTKTQVPLYVAEGLIIEIKQNQADVAKMITNAIKEECENLRVDSSVKNYMSVHILHVHPTQASQASAQEQSSTIRPRDQDDPYDDAHPERENSEKSEPGPSTSGNQEQLDDFDFWTDTYATDDDKLPTEKVSQELVEEMSETVDEAKLRKVIDEMLRQ</sequence>
<proteinExistence type="predicted"/>
<reference evidence="2" key="1">
    <citation type="journal article" date="2022" name="Int. J. Mol. Sci.">
        <title>Draft Genome of Tanacetum Coccineum: Genomic Comparison of Closely Related Tanacetum-Family Plants.</title>
        <authorList>
            <person name="Yamashiro T."/>
            <person name="Shiraishi A."/>
            <person name="Nakayama K."/>
            <person name="Satake H."/>
        </authorList>
    </citation>
    <scope>NUCLEOTIDE SEQUENCE</scope>
</reference>
<dbReference type="EMBL" id="BQNB010013809">
    <property type="protein sequence ID" value="GJT20504.1"/>
    <property type="molecule type" value="Genomic_DNA"/>
</dbReference>